<dbReference type="InterPro" id="IPR001723">
    <property type="entry name" value="Nuclear_hrmn_rcpt"/>
</dbReference>
<dbReference type="PROSITE" id="PS51030">
    <property type="entry name" value="NUCLEAR_REC_DBD_2"/>
    <property type="match status" value="1"/>
</dbReference>
<dbReference type="Gene3D" id="1.10.565.10">
    <property type="entry name" value="Retinoid X Receptor"/>
    <property type="match status" value="1"/>
</dbReference>
<dbReference type="EMBL" id="CAJNOC010001141">
    <property type="protein sequence ID" value="CAF0838899.1"/>
    <property type="molecule type" value="Genomic_DNA"/>
</dbReference>
<evidence type="ECO:0000256" key="8">
    <source>
        <dbReference type="ARBA" id="ARBA00023170"/>
    </source>
</evidence>
<dbReference type="PROSITE" id="PS51843">
    <property type="entry name" value="NR_LBD"/>
    <property type="match status" value="1"/>
</dbReference>
<dbReference type="SMART" id="SM00399">
    <property type="entry name" value="ZnF_C4"/>
    <property type="match status" value="1"/>
</dbReference>
<evidence type="ECO:0000259" key="11">
    <source>
        <dbReference type="PROSITE" id="PS51030"/>
    </source>
</evidence>
<sequence length="475" mass="53873">MEVIKQNIESILNETNQKQKQVELSNIVEYQLVNNDQKFSPYDTSSSSNDSEGLVLQHHINEINNQTPQNLNTIQLYITQSQFNNENTHGLVVSKRLDSALRDGDNIVIQADNNLETEKLNPNRSCESLIEIDNTSLKPLGSCVICGDKGSGYHYSVYSCEGCKGFFKRTVQKGLSYKCREYENCIINKQTRNHCQFCRFQKCVLSGMKREAVREDRHISTKVNKRIKISQDFALIKDVAYSPNGVPHCDDTMAILIEAKADLMPKPTGFEYDGSVPLDVGALLEYCLEEIRLIIQWSSMLPGFKDYSVDDRKAMLYSSFMELSFLRLAFRSQSFVDCVKIAEHIILNKDSANELGWGQDLICGSIDFIAQMQDLSMDLNEFSALCAIVLTFADAKGLQDRSSVLALQNRFLDSFRKYTISRYPHERRRYGKLLLKLPVLRILATKAYGNYVNGSLDCADGTTSRLNILIEQSVV</sequence>
<dbReference type="AlphaFoldDB" id="A0A813VKV0"/>
<dbReference type="FunFam" id="3.30.50.10:FF:000006">
    <property type="entry name" value="Nuclear receptor subfamily 5 group A member"/>
    <property type="match status" value="1"/>
</dbReference>
<dbReference type="PANTHER" id="PTHR48092">
    <property type="entry name" value="KNIRPS-RELATED PROTEIN-RELATED"/>
    <property type="match status" value="1"/>
</dbReference>
<evidence type="ECO:0008006" key="15">
    <source>
        <dbReference type="Google" id="ProtNLM"/>
    </source>
</evidence>
<keyword evidence="3 10" id="KW-0863">Zinc-finger</keyword>
<dbReference type="SUPFAM" id="SSF48508">
    <property type="entry name" value="Nuclear receptor ligand-binding domain"/>
    <property type="match status" value="1"/>
</dbReference>
<dbReference type="Pfam" id="PF00105">
    <property type="entry name" value="zf-C4"/>
    <property type="match status" value="1"/>
</dbReference>
<feature type="domain" description="NR LBD" evidence="12">
    <location>
        <begin position="248"/>
        <end position="473"/>
    </location>
</feature>
<keyword evidence="14" id="KW-1185">Reference proteome</keyword>
<dbReference type="GO" id="GO:0043565">
    <property type="term" value="F:sequence-specific DNA binding"/>
    <property type="evidence" value="ECO:0007669"/>
    <property type="project" value="InterPro"/>
</dbReference>
<dbReference type="Proteomes" id="UP000663879">
    <property type="component" value="Unassembled WGS sequence"/>
</dbReference>
<accession>A0A813VKV0</accession>
<evidence type="ECO:0000259" key="12">
    <source>
        <dbReference type="PROSITE" id="PS51843"/>
    </source>
</evidence>
<evidence type="ECO:0000256" key="2">
    <source>
        <dbReference type="ARBA" id="ARBA00022723"/>
    </source>
</evidence>
<dbReference type="GO" id="GO:0003700">
    <property type="term" value="F:DNA-binding transcription factor activity"/>
    <property type="evidence" value="ECO:0007669"/>
    <property type="project" value="InterPro"/>
</dbReference>
<keyword evidence="7 10" id="KW-0804">Transcription</keyword>
<evidence type="ECO:0000256" key="7">
    <source>
        <dbReference type="ARBA" id="ARBA00023163"/>
    </source>
</evidence>
<dbReference type="InterPro" id="IPR035500">
    <property type="entry name" value="NHR-like_dom_sf"/>
</dbReference>
<dbReference type="InterPro" id="IPR050200">
    <property type="entry name" value="Nuclear_hormone_rcpt_NR3"/>
</dbReference>
<comment type="similarity">
    <text evidence="10">Belongs to the nuclear hormone receptor family.</text>
</comment>
<dbReference type="InterPro" id="IPR013088">
    <property type="entry name" value="Znf_NHR/GATA"/>
</dbReference>
<comment type="caution">
    <text evidence="13">The sequence shown here is derived from an EMBL/GenBank/DDBJ whole genome shotgun (WGS) entry which is preliminary data.</text>
</comment>
<reference evidence="13" key="1">
    <citation type="submission" date="2021-02" db="EMBL/GenBank/DDBJ databases">
        <authorList>
            <person name="Nowell W R."/>
        </authorList>
    </citation>
    <scope>NUCLEOTIDE SEQUENCE</scope>
    <source>
        <strain evidence="13">Ploen Becks lab</strain>
    </source>
</reference>
<protein>
    <recommendedName>
        <fullName evidence="15">Nuclear receptor</fullName>
    </recommendedName>
</protein>
<keyword evidence="4 10" id="KW-0862">Zinc</keyword>
<keyword evidence="2 10" id="KW-0479">Metal-binding</keyword>
<dbReference type="SMART" id="SM00430">
    <property type="entry name" value="HOLI"/>
    <property type="match status" value="1"/>
</dbReference>
<evidence type="ECO:0000256" key="5">
    <source>
        <dbReference type="ARBA" id="ARBA00023015"/>
    </source>
</evidence>
<evidence type="ECO:0000256" key="3">
    <source>
        <dbReference type="ARBA" id="ARBA00022771"/>
    </source>
</evidence>
<dbReference type="CDD" id="cd06961">
    <property type="entry name" value="NR_DBD_TR"/>
    <property type="match status" value="1"/>
</dbReference>
<dbReference type="InterPro" id="IPR000536">
    <property type="entry name" value="Nucl_hrmn_rcpt_lig-bd"/>
</dbReference>
<evidence type="ECO:0000256" key="6">
    <source>
        <dbReference type="ARBA" id="ARBA00023125"/>
    </source>
</evidence>
<dbReference type="GO" id="GO:0005634">
    <property type="term" value="C:nucleus"/>
    <property type="evidence" value="ECO:0007669"/>
    <property type="project" value="UniProtKB-SubCell"/>
</dbReference>
<evidence type="ECO:0000256" key="1">
    <source>
        <dbReference type="ARBA" id="ARBA00004123"/>
    </source>
</evidence>
<keyword evidence="9 10" id="KW-0539">Nucleus</keyword>
<dbReference type="InterPro" id="IPR001628">
    <property type="entry name" value="Znf_hrmn_rcpt"/>
</dbReference>
<dbReference type="PRINTS" id="PR00047">
    <property type="entry name" value="STROIDFINGER"/>
</dbReference>
<dbReference type="GO" id="GO:0008270">
    <property type="term" value="F:zinc ion binding"/>
    <property type="evidence" value="ECO:0007669"/>
    <property type="project" value="UniProtKB-KW"/>
</dbReference>
<dbReference type="SUPFAM" id="SSF57716">
    <property type="entry name" value="Glucocorticoid receptor-like (DNA-binding domain)"/>
    <property type="match status" value="1"/>
</dbReference>
<dbReference type="Gene3D" id="3.30.50.10">
    <property type="entry name" value="Erythroid Transcription Factor GATA-1, subunit A"/>
    <property type="match status" value="1"/>
</dbReference>
<keyword evidence="5 10" id="KW-0805">Transcription regulation</keyword>
<evidence type="ECO:0000313" key="14">
    <source>
        <dbReference type="Proteomes" id="UP000663879"/>
    </source>
</evidence>
<dbReference type="PRINTS" id="PR00398">
    <property type="entry name" value="STRDHORMONER"/>
</dbReference>
<feature type="domain" description="Nuclear receptor" evidence="11">
    <location>
        <begin position="140"/>
        <end position="215"/>
    </location>
</feature>
<name>A0A813VKV0_9BILA</name>
<evidence type="ECO:0000256" key="9">
    <source>
        <dbReference type="ARBA" id="ARBA00023242"/>
    </source>
</evidence>
<keyword evidence="6 10" id="KW-0238">DNA-binding</keyword>
<dbReference type="Pfam" id="PF00104">
    <property type="entry name" value="Hormone_recep"/>
    <property type="match status" value="1"/>
</dbReference>
<gene>
    <name evidence="13" type="ORF">OXX778_LOCUS8347</name>
</gene>
<evidence type="ECO:0000256" key="4">
    <source>
        <dbReference type="ARBA" id="ARBA00022833"/>
    </source>
</evidence>
<proteinExistence type="inferred from homology"/>
<dbReference type="OrthoDB" id="5799427at2759"/>
<evidence type="ECO:0000313" key="13">
    <source>
        <dbReference type="EMBL" id="CAF0838899.1"/>
    </source>
</evidence>
<organism evidence="13 14">
    <name type="scientific">Brachionus calyciflorus</name>
    <dbReference type="NCBI Taxonomy" id="104777"/>
    <lineage>
        <taxon>Eukaryota</taxon>
        <taxon>Metazoa</taxon>
        <taxon>Spiralia</taxon>
        <taxon>Gnathifera</taxon>
        <taxon>Rotifera</taxon>
        <taxon>Eurotatoria</taxon>
        <taxon>Monogononta</taxon>
        <taxon>Pseudotrocha</taxon>
        <taxon>Ploima</taxon>
        <taxon>Brachionidae</taxon>
        <taxon>Brachionus</taxon>
    </lineage>
</organism>
<comment type="subcellular location">
    <subcellularLocation>
        <location evidence="1 10">Nucleus</location>
    </subcellularLocation>
</comment>
<dbReference type="PROSITE" id="PS00031">
    <property type="entry name" value="NUCLEAR_REC_DBD_1"/>
    <property type="match status" value="1"/>
</dbReference>
<keyword evidence="8 10" id="KW-0675">Receptor</keyword>
<evidence type="ECO:0000256" key="10">
    <source>
        <dbReference type="RuleBase" id="RU004334"/>
    </source>
</evidence>